<keyword evidence="6" id="KW-0798">TonB box</keyword>
<evidence type="ECO:0000256" key="8">
    <source>
        <dbReference type="ARBA" id="ARBA00023170"/>
    </source>
</evidence>
<dbReference type="RefSeq" id="WP_377506790.1">
    <property type="nucleotide sequence ID" value="NZ_JBHULU010000015.1"/>
</dbReference>
<evidence type="ECO:0000313" key="12">
    <source>
        <dbReference type="EMBL" id="MFD2514360.1"/>
    </source>
</evidence>
<evidence type="ECO:0000313" key="13">
    <source>
        <dbReference type="Proteomes" id="UP001597544"/>
    </source>
</evidence>
<comment type="similarity">
    <text evidence="10">Belongs to the TonB-dependent receptor family.</text>
</comment>
<evidence type="ECO:0000256" key="7">
    <source>
        <dbReference type="ARBA" id="ARBA00023136"/>
    </source>
</evidence>
<dbReference type="PROSITE" id="PS01156">
    <property type="entry name" value="TONB_DEPENDENT_REC_2"/>
    <property type="match status" value="1"/>
</dbReference>
<evidence type="ECO:0000256" key="1">
    <source>
        <dbReference type="ARBA" id="ARBA00004571"/>
    </source>
</evidence>
<keyword evidence="5" id="KW-0732">Signal</keyword>
<evidence type="ECO:0000256" key="6">
    <source>
        <dbReference type="ARBA" id="ARBA00023077"/>
    </source>
</evidence>
<protein>
    <submittedName>
        <fullName evidence="12">TonB-dependent receptor plug domain-containing protein</fullName>
    </submittedName>
</protein>
<evidence type="ECO:0000256" key="4">
    <source>
        <dbReference type="ARBA" id="ARBA00022692"/>
    </source>
</evidence>
<dbReference type="Proteomes" id="UP001597544">
    <property type="component" value="Unassembled WGS sequence"/>
</dbReference>
<dbReference type="InterPro" id="IPR036942">
    <property type="entry name" value="Beta-barrel_TonB_sf"/>
</dbReference>
<accession>A0ABW5IN38</accession>
<keyword evidence="3 10" id="KW-1134">Transmembrane beta strand</keyword>
<evidence type="ECO:0000256" key="5">
    <source>
        <dbReference type="ARBA" id="ARBA00022729"/>
    </source>
</evidence>
<dbReference type="Pfam" id="PF00593">
    <property type="entry name" value="TonB_dep_Rec_b-barrel"/>
    <property type="match status" value="1"/>
</dbReference>
<dbReference type="PANTHER" id="PTHR30069:SF29">
    <property type="entry name" value="HEMOGLOBIN AND HEMOGLOBIN-HAPTOGLOBIN-BINDING PROTEIN 1-RELATED"/>
    <property type="match status" value="1"/>
</dbReference>
<evidence type="ECO:0000256" key="9">
    <source>
        <dbReference type="ARBA" id="ARBA00023237"/>
    </source>
</evidence>
<keyword evidence="7 10" id="KW-0472">Membrane</keyword>
<dbReference type="EMBL" id="JBHULU010000015">
    <property type="protein sequence ID" value="MFD2514360.1"/>
    <property type="molecule type" value="Genomic_DNA"/>
</dbReference>
<organism evidence="12 13">
    <name type="scientific">Pontibacter locisalis</name>
    <dbReference type="NCBI Taxonomy" id="1719035"/>
    <lineage>
        <taxon>Bacteria</taxon>
        <taxon>Pseudomonadati</taxon>
        <taxon>Bacteroidota</taxon>
        <taxon>Cytophagia</taxon>
        <taxon>Cytophagales</taxon>
        <taxon>Hymenobacteraceae</taxon>
        <taxon>Pontibacter</taxon>
    </lineage>
</organism>
<dbReference type="PROSITE" id="PS52016">
    <property type="entry name" value="TONB_DEPENDENT_REC_3"/>
    <property type="match status" value="1"/>
</dbReference>
<proteinExistence type="inferred from homology"/>
<dbReference type="PANTHER" id="PTHR30069">
    <property type="entry name" value="TONB-DEPENDENT OUTER MEMBRANE RECEPTOR"/>
    <property type="match status" value="1"/>
</dbReference>
<keyword evidence="2 10" id="KW-0813">Transport</keyword>
<dbReference type="Gene3D" id="2.40.170.20">
    <property type="entry name" value="TonB-dependent receptor, beta-barrel domain"/>
    <property type="match status" value="1"/>
</dbReference>
<comment type="caution">
    <text evidence="12">The sequence shown here is derived from an EMBL/GenBank/DDBJ whole genome shotgun (WGS) entry which is preliminary data.</text>
</comment>
<keyword evidence="9 10" id="KW-0998">Cell outer membrane</keyword>
<keyword evidence="13" id="KW-1185">Reference proteome</keyword>
<evidence type="ECO:0000256" key="2">
    <source>
        <dbReference type="ARBA" id="ARBA00022448"/>
    </source>
</evidence>
<dbReference type="SUPFAM" id="SSF56935">
    <property type="entry name" value="Porins"/>
    <property type="match status" value="1"/>
</dbReference>
<keyword evidence="8 12" id="KW-0675">Receptor</keyword>
<dbReference type="InterPro" id="IPR000531">
    <property type="entry name" value="Beta-barrel_TonB"/>
</dbReference>
<reference evidence="13" key="1">
    <citation type="journal article" date="2019" name="Int. J. Syst. Evol. Microbiol.">
        <title>The Global Catalogue of Microorganisms (GCM) 10K type strain sequencing project: providing services to taxonomists for standard genome sequencing and annotation.</title>
        <authorList>
            <consortium name="The Broad Institute Genomics Platform"/>
            <consortium name="The Broad Institute Genome Sequencing Center for Infectious Disease"/>
            <person name="Wu L."/>
            <person name="Ma J."/>
        </authorList>
    </citation>
    <scope>NUCLEOTIDE SEQUENCE [LARGE SCALE GENOMIC DNA]</scope>
    <source>
        <strain evidence="13">KCTC 42498</strain>
    </source>
</reference>
<evidence type="ECO:0000256" key="3">
    <source>
        <dbReference type="ARBA" id="ARBA00022452"/>
    </source>
</evidence>
<evidence type="ECO:0000259" key="11">
    <source>
        <dbReference type="Pfam" id="PF00593"/>
    </source>
</evidence>
<keyword evidence="4 10" id="KW-0812">Transmembrane</keyword>
<evidence type="ECO:0000256" key="10">
    <source>
        <dbReference type="PROSITE-ProRule" id="PRU01360"/>
    </source>
</evidence>
<gene>
    <name evidence="12" type="ORF">ACFSRY_10820</name>
</gene>
<dbReference type="InterPro" id="IPR010917">
    <property type="entry name" value="TonB_rcpt_CS"/>
</dbReference>
<dbReference type="InterPro" id="IPR039426">
    <property type="entry name" value="TonB-dep_rcpt-like"/>
</dbReference>
<sequence length="544" mass="61735">MLNYGRRKWGSLTGITVSDFGNLRQGDNRHSTYGDLGLRNYYAARIAGKDTMLLNPKPVIQRPTGYTQYDLLQKVLFKPNEYTSHTLNLQLSTSSDIPRYDRLTEFSGNKLKFAKWHYGPQERLMAAYTWENSRRRSFYDESRLTSAYQRLKESRHNRRFGKSFLSHQTELVQVYSVNADLTKSLKLHRLQYGVEANFNIVDSEAEEVNILTGSVRPRSTRYPDAGSSMHSAAAYLTHTWELKTWLVLNQGVRYTFTGLDAQFSDKTFFPFLQDEVKQRNHALSGNVGLVALPGNGWRFTFLGSTGFRAPNIDDLGKVFDSSPGNVIVPNPELQPEYTYNLEVSASKSIKERLHLELVGYRTWYRDAITTQPFTLNGKDSIVHEGQLSQVTANVNAGKAYLYGYSASLKADITNSLSLSSSLNYTYGRIKAGEGDIPLDHVPPLFGRTSLNLQLKRIRAEFFTLYNGAKALKDYNPNGEDNLQYATPQGMPSWYTLNFRAAFQFTPHLQLQAGLENFTDRYYRVFASGISAPGRNLTLTLRGSF</sequence>
<comment type="subcellular location">
    <subcellularLocation>
        <location evidence="1 10">Cell outer membrane</location>
        <topology evidence="1 10">Multi-pass membrane protein</topology>
    </subcellularLocation>
</comment>
<feature type="domain" description="TonB-dependent receptor-like beta-barrel" evidence="11">
    <location>
        <begin position="80"/>
        <end position="516"/>
    </location>
</feature>
<name>A0ABW5IN38_9BACT</name>